<evidence type="ECO:0000256" key="2">
    <source>
        <dbReference type="ARBA" id="ARBA00004496"/>
    </source>
</evidence>
<keyword evidence="8" id="KW-0378">Hydrolase</keyword>
<comment type="catalytic activity">
    <reaction evidence="13">
        <text>a 3'-end 2'-deoxyribonucleotide-3'-diphospho-5'-guanosine-DNA + H2O = a 3'-end 2'-deoxyribonucleotide 3'-phosphate-DNA + GMP + 2 H(+)</text>
        <dbReference type="Rhea" id="RHEA:52140"/>
        <dbReference type="Rhea" id="RHEA-COMP:13186"/>
        <dbReference type="Rhea" id="RHEA-COMP:13187"/>
        <dbReference type="ChEBI" id="CHEBI:15377"/>
        <dbReference type="ChEBI" id="CHEBI:15378"/>
        <dbReference type="ChEBI" id="CHEBI:58115"/>
        <dbReference type="ChEBI" id="CHEBI:136419"/>
        <dbReference type="ChEBI" id="CHEBI:136420"/>
        <dbReference type="EC" id="3.6.1.72"/>
    </reaction>
</comment>
<evidence type="ECO:0000313" key="22">
    <source>
        <dbReference type="EMBL" id="WEW61265.1"/>
    </source>
</evidence>
<evidence type="ECO:0000256" key="8">
    <source>
        <dbReference type="ARBA" id="ARBA00022801"/>
    </source>
</evidence>
<dbReference type="EC" id="3.6.1.71" evidence="4"/>
<dbReference type="GO" id="GO:1990165">
    <property type="term" value="F:single-strand break-containing DNA binding"/>
    <property type="evidence" value="ECO:0007669"/>
    <property type="project" value="TreeGrafter"/>
</dbReference>
<feature type="compositionally biased region" description="Polar residues" evidence="20">
    <location>
        <begin position="1"/>
        <end position="10"/>
    </location>
</feature>
<keyword evidence="12" id="KW-0539">Nucleus</keyword>
<keyword evidence="5" id="KW-0963">Cytoplasm</keyword>
<evidence type="ECO:0000256" key="13">
    <source>
        <dbReference type="ARBA" id="ARBA00024601"/>
    </source>
</evidence>
<keyword evidence="11" id="KW-0234">DNA repair</keyword>
<dbReference type="GO" id="GO:0005737">
    <property type="term" value="C:cytoplasm"/>
    <property type="evidence" value="ECO:0007669"/>
    <property type="project" value="UniProtKB-SubCell"/>
</dbReference>
<evidence type="ECO:0000256" key="11">
    <source>
        <dbReference type="ARBA" id="ARBA00023204"/>
    </source>
</evidence>
<dbReference type="Proteomes" id="UP001219355">
    <property type="component" value="Chromosome 4"/>
</dbReference>
<evidence type="ECO:0000256" key="10">
    <source>
        <dbReference type="ARBA" id="ARBA00023125"/>
    </source>
</evidence>
<dbReference type="GO" id="GO:0120108">
    <property type="term" value="F:DNA-3'-diphospho-5'-guanosine diphosphatase activity"/>
    <property type="evidence" value="ECO:0007669"/>
    <property type="project" value="UniProtKB-EC"/>
</dbReference>
<evidence type="ECO:0000256" key="17">
    <source>
        <dbReference type="ARBA" id="ARBA00068941"/>
    </source>
</evidence>
<name>A0AAF0DQS2_9EURO</name>
<dbReference type="InterPro" id="IPR011146">
    <property type="entry name" value="HIT-like"/>
</dbReference>
<evidence type="ECO:0000256" key="20">
    <source>
        <dbReference type="SAM" id="MobiDB-lite"/>
    </source>
</evidence>
<organism evidence="22 23">
    <name type="scientific">Emydomyces testavorans</name>
    <dbReference type="NCBI Taxonomy" id="2070801"/>
    <lineage>
        <taxon>Eukaryota</taxon>
        <taxon>Fungi</taxon>
        <taxon>Dikarya</taxon>
        <taxon>Ascomycota</taxon>
        <taxon>Pezizomycotina</taxon>
        <taxon>Eurotiomycetes</taxon>
        <taxon>Eurotiomycetidae</taxon>
        <taxon>Onygenales</taxon>
        <taxon>Nannizziopsiaceae</taxon>
        <taxon>Emydomyces</taxon>
    </lineage>
</organism>
<proteinExistence type="predicted"/>
<dbReference type="GO" id="GO:0003697">
    <property type="term" value="F:single-stranded DNA binding"/>
    <property type="evidence" value="ECO:0007669"/>
    <property type="project" value="TreeGrafter"/>
</dbReference>
<evidence type="ECO:0000313" key="23">
    <source>
        <dbReference type="Proteomes" id="UP001219355"/>
    </source>
</evidence>
<evidence type="ECO:0000256" key="3">
    <source>
        <dbReference type="ARBA" id="ARBA00012495"/>
    </source>
</evidence>
<evidence type="ECO:0000256" key="6">
    <source>
        <dbReference type="ARBA" id="ARBA00022723"/>
    </source>
</evidence>
<feature type="domain" description="HIT" evidence="21">
    <location>
        <begin position="65"/>
        <end position="205"/>
    </location>
</feature>
<keyword evidence="9" id="KW-0862">Zinc</keyword>
<comment type="function">
    <text evidence="16">DNA-binding protein involved in single-strand DNA break repair, double-strand DNA break repair and base excision repair. Resolves abortive DNA ligation intermediates formed either at base excision sites, or when DNA ligases attempt to repair non-ligatable breaks induced by reactive oxygen species. Catalyzes the release of adenylate groups covalently linked to 5'-phosphate termini, resulting in the production of 5'-phosphate termini that can be efficiently rejoined. Likewise, catalyzes the release of 3'-linked guanosine (DNAppG) and inosine (DNAppI) from DNA, but has higher specific activity with 5'-linked adenosine (AppDNA).</text>
</comment>
<feature type="region of interest" description="Disordered" evidence="20">
    <location>
        <begin position="1"/>
        <end position="54"/>
    </location>
</feature>
<dbReference type="Pfam" id="PF01230">
    <property type="entry name" value="HIT"/>
    <property type="match status" value="1"/>
</dbReference>
<evidence type="ECO:0000256" key="1">
    <source>
        <dbReference type="ARBA" id="ARBA00004123"/>
    </source>
</evidence>
<dbReference type="GO" id="GO:0005634">
    <property type="term" value="C:nucleus"/>
    <property type="evidence" value="ECO:0007669"/>
    <property type="project" value="UniProtKB-SubCell"/>
</dbReference>
<dbReference type="AlphaFoldDB" id="A0AAF0DQS2"/>
<dbReference type="PANTHER" id="PTHR12486">
    <property type="entry name" value="APRATAXIN-RELATED"/>
    <property type="match status" value="1"/>
</dbReference>
<evidence type="ECO:0000256" key="12">
    <source>
        <dbReference type="ARBA" id="ARBA00023242"/>
    </source>
</evidence>
<dbReference type="SUPFAM" id="SSF54197">
    <property type="entry name" value="HIT-like"/>
    <property type="match status" value="1"/>
</dbReference>
<evidence type="ECO:0000256" key="4">
    <source>
        <dbReference type="ARBA" id="ARBA00012496"/>
    </source>
</evidence>
<dbReference type="EC" id="3.6.1.72" evidence="3"/>
<evidence type="ECO:0000256" key="19">
    <source>
        <dbReference type="PROSITE-ProRule" id="PRU00464"/>
    </source>
</evidence>
<comment type="catalytic activity">
    <reaction evidence="14">
        <text>a 5'-end adenosine-5'-diphospho-5'-2'-deoxyribonucleoside-DNA + H2O = a 5'-end 5'-phospho-2'-deoxyribonucleoside-DNA + AMP + 2 H(+)</text>
        <dbReference type="Rhea" id="RHEA:52128"/>
        <dbReference type="Rhea" id="RHEA-COMP:13180"/>
        <dbReference type="Rhea" id="RHEA-COMP:13181"/>
        <dbReference type="ChEBI" id="CHEBI:15377"/>
        <dbReference type="ChEBI" id="CHEBI:15378"/>
        <dbReference type="ChEBI" id="CHEBI:136412"/>
        <dbReference type="ChEBI" id="CHEBI:136413"/>
        <dbReference type="ChEBI" id="CHEBI:456215"/>
        <dbReference type="EC" id="3.6.1.71"/>
    </reaction>
</comment>
<evidence type="ECO:0000259" key="21">
    <source>
        <dbReference type="PROSITE" id="PS51084"/>
    </source>
</evidence>
<reference evidence="22" key="1">
    <citation type="submission" date="2023-03" db="EMBL/GenBank/DDBJ databases">
        <title>Emydomyces testavorans Genome Sequence.</title>
        <authorList>
            <person name="Hoyer L."/>
        </authorList>
    </citation>
    <scope>NUCLEOTIDE SEQUENCE</scope>
    <source>
        <strain evidence="22">16-2883</strain>
    </source>
</reference>
<gene>
    <name evidence="22" type="primary">HNT3</name>
    <name evidence="22" type="ORF">PRK78_006755</name>
</gene>
<sequence length="276" mass="31588">MTSRSPSPQRSGGKAKETSSPERTGKEQNAFTVLMSKKPKHLSKPSAPLQKPSKIPRVFQGRDALGAYIEKPESSPGVIYHTDDFVAITDLYPKSSLHILLLPRDWSKSRLHPFEAFEDAEFLAKVQTETKKLQKIAASELRRMYGKSSLSETARSEAMDADPPPDELPPGRDWEKEIMCGVHAHPSMNHLHIHVLSKDRYSPCLKHRKHYNSFATPFFVPIDDLPLDPYDARRHPGREGYLQRDLKCWKCGSNFGNKFTELKDHLRQEFEAWKRL</sequence>
<dbReference type="GO" id="GO:0003725">
    <property type="term" value="F:double-stranded RNA binding"/>
    <property type="evidence" value="ECO:0007669"/>
    <property type="project" value="TreeGrafter"/>
</dbReference>
<feature type="compositionally biased region" description="Basic and acidic residues" evidence="20">
    <location>
        <begin position="14"/>
        <end position="26"/>
    </location>
</feature>
<dbReference type="GO" id="GO:0000012">
    <property type="term" value="P:single strand break repair"/>
    <property type="evidence" value="ECO:0007669"/>
    <property type="project" value="TreeGrafter"/>
</dbReference>
<dbReference type="FunFam" id="3.30.428.10:FF:000017">
    <property type="entry name" value="Aprataxin-like protein"/>
    <property type="match status" value="1"/>
</dbReference>
<dbReference type="PANTHER" id="PTHR12486:SF4">
    <property type="entry name" value="APRATAXIN"/>
    <property type="match status" value="1"/>
</dbReference>
<feature type="short sequence motif" description="Histidine triad motif" evidence="19">
    <location>
        <begin position="190"/>
        <end position="194"/>
    </location>
</feature>
<dbReference type="Gene3D" id="3.30.428.10">
    <property type="entry name" value="HIT-like"/>
    <property type="match status" value="1"/>
</dbReference>
<dbReference type="GO" id="GO:0033699">
    <property type="term" value="F:DNA 5'-adenosine monophosphate hydrolase activity"/>
    <property type="evidence" value="ECO:0007669"/>
    <property type="project" value="UniProtKB-EC"/>
</dbReference>
<evidence type="ECO:0000256" key="15">
    <source>
        <dbReference type="ARBA" id="ARBA00044713"/>
    </source>
</evidence>
<comment type="catalytic activity">
    <reaction evidence="15">
        <text>a 5'-end adenosine-5'-diphospho-5'-ribonucleoside-2'-deoxyribonucleotide-DNA + H2O = a 5'-end 5'-phospho-ribonucleoside-2'-deoxyribonucleotide-DNA + AMP + 2 H(+)</text>
        <dbReference type="Rhea" id="RHEA:52132"/>
        <dbReference type="Rhea" id="RHEA-COMP:13182"/>
        <dbReference type="Rhea" id="RHEA-COMP:13183"/>
        <dbReference type="ChEBI" id="CHEBI:15377"/>
        <dbReference type="ChEBI" id="CHEBI:15378"/>
        <dbReference type="ChEBI" id="CHEBI:136414"/>
        <dbReference type="ChEBI" id="CHEBI:136415"/>
        <dbReference type="ChEBI" id="CHEBI:456215"/>
        <dbReference type="EC" id="3.6.1.71"/>
    </reaction>
</comment>
<keyword evidence="7" id="KW-0227">DNA damage</keyword>
<dbReference type="Pfam" id="PF16278">
    <property type="entry name" value="zf-C2HE"/>
    <property type="match status" value="1"/>
</dbReference>
<dbReference type="InterPro" id="IPR032566">
    <property type="entry name" value="Znf-C2HE"/>
</dbReference>
<dbReference type="PROSITE" id="PS51084">
    <property type="entry name" value="HIT_2"/>
    <property type="match status" value="1"/>
</dbReference>
<dbReference type="InterPro" id="IPR036265">
    <property type="entry name" value="HIT-like_sf"/>
</dbReference>
<evidence type="ECO:0000256" key="7">
    <source>
        <dbReference type="ARBA" id="ARBA00022763"/>
    </source>
</evidence>
<evidence type="ECO:0000256" key="14">
    <source>
        <dbReference type="ARBA" id="ARBA00044639"/>
    </source>
</evidence>
<keyword evidence="23" id="KW-1185">Reference proteome</keyword>
<keyword evidence="10" id="KW-0238">DNA-binding</keyword>
<dbReference type="GO" id="GO:0046872">
    <property type="term" value="F:metal ion binding"/>
    <property type="evidence" value="ECO:0007669"/>
    <property type="project" value="UniProtKB-KW"/>
</dbReference>
<keyword evidence="6" id="KW-0479">Metal-binding</keyword>
<dbReference type="GO" id="GO:0030983">
    <property type="term" value="F:mismatched DNA binding"/>
    <property type="evidence" value="ECO:0007669"/>
    <property type="project" value="TreeGrafter"/>
</dbReference>
<evidence type="ECO:0000256" key="5">
    <source>
        <dbReference type="ARBA" id="ARBA00022490"/>
    </source>
</evidence>
<comment type="subcellular location">
    <subcellularLocation>
        <location evidence="2">Cytoplasm</location>
    </subcellularLocation>
    <subcellularLocation>
        <location evidence="1">Nucleus</location>
    </subcellularLocation>
</comment>
<feature type="region of interest" description="Disordered" evidence="20">
    <location>
        <begin position="149"/>
        <end position="171"/>
    </location>
</feature>
<protein>
    <recommendedName>
        <fullName evidence="17">Aprataxin-like protein</fullName>
        <ecNumber evidence="4">3.6.1.71</ecNumber>
        <ecNumber evidence="3">3.6.1.72</ecNumber>
    </recommendedName>
    <alternativeName>
        <fullName evidence="18">Hit family protein 3</fullName>
    </alternativeName>
</protein>
<accession>A0AAF0DQS2</accession>
<evidence type="ECO:0000256" key="16">
    <source>
        <dbReference type="ARBA" id="ARBA00059438"/>
    </source>
</evidence>
<dbReference type="EMBL" id="CP120630">
    <property type="protein sequence ID" value="WEW61265.1"/>
    <property type="molecule type" value="Genomic_DNA"/>
</dbReference>
<evidence type="ECO:0000256" key="18">
    <source>
        <dbReference type="ARBA" id="ARBA00076243"/>
    </source>
</evidence>
<evidence type="ECO:0000256" key="9">
    <source>
        <dbReference type="ARBA" id="ARBA00022833"/>
    </source>
</evidence>